<evidence type="ECO:0000256" key="1">
    <source>
        <dbReference type="SAM" id="MobiDB-lite"/>
    </source>
</evidence>
<feature type="compositionally biased region" description="Basic and acidic residues" evidence="1">
    <location>
        <begin position="177"/>
        <end position="193"/>
    </location>
</feature>
<accession>A0A0H2RCT2</accession>
<dbReference type="AlphaFoldDB" id="A0A0H2RCT2"/>
<dbReference type="InParanoid" id="A0A0H2RCT2"/>
<proteinExistence type="predicted"/>
<name>A0A0H2RCT2_9AGAM</name>
<dbReference type="Proteomes" id="UP000053477">
    <property type="component" value="Unassembled WGS sequence"/>
</dbReference>
<evidence type="ECO:0000313" key="3">
    <source>
        <dbReference type="Proteomes" id="UP000053477"/>
    </source>
</evidence>
<evidence type="ECO:0000313" key="2">
    <source>
        <dbReference type="EMBL" id="KLO09307.1"/>
    </source>
</evidence>
<keyword evidence="3" id="KW-1185">Reference proteome</keyword>
<gene>
    <name evidence="2" type="ORF">SCHPADRAFT_893220</name>
</gene>
<feature type="region of interest" description="Disordered" evidence="1">
    <location>
        <begin position="172"/>
        <end position="193"/>
    </location>
</feature>
<reference evidence="2 3" key="1">
    <citation type="submission" date="2015-04" db="EMBL/GenBank/DDBJ databases">
        <title>Complete genome sequence of Schizopora paradoxa KUC8140, a cosmopolitan wood degrader in East Asia.</title>
        <authorList>
            <consortium name="DOE Joint Genome Institute"/>
            <person name="Min B."/>
            <person name="Park H."/>
            <person name="Jang Y."/>
            <person name="Kim J.-J."/>
            <person name="Kim K.H."/>
            <person name="Pangilinan J."/>
            <person name="Lipzen A."/>
            <person name="Riley R."/>
            <person name="Grigoriev I.V."/>
            <person name="Spatafora J.W."/>
            <person name="Choi I.-G."/>
        </authorList>
    </citation>
    <scope>NUCLEOTIDE SEQUENCE [LARGE SCALE GENOMIC DNA]</scope>
    <source>
        <strain evidence="2 3">KUC8140</strain>
    </source>
</reference>
<organism evidence="2 3">
    <name type="scientific">Schizopora paradoxa</name>
    <dbReference type="NCBI Taxonomy" id="27342"/>
    <lineage>
        <taxon>Eukaryota</taxon>
        <taxon>Fungi</taxon>
        <taxon>Dikarya</taxon>
        <taxon>Basidiomycota</taxon>
        <taxon>Agaricomycotina</taxon>
        <taxon>Agaricomycetes</taxon>
        <taxon>Hymenochaetales</taxon>
        <taxon>Schizoporaceae</taxon>
        <taxon>Schizopora</taxon>
    </lineage>
</organism>
<dbReference type="EMBL" id="KQ086060">
    <property type="protein sequence ID" value="KLO09307.1"/>
    <property type="molecule type" value="Genomic_DNA"/>
</dbReference>
<sequence>MIATSRDRDAWIQIVQTRDSKSLPRLMTRLFESISMKRNAIWLDLSSRKVEYEMGDAMDVTCNSPLTHALRVHPKRQSSSYLAQAAIIAIVSAFRRLILRVPYPRHVWIGQAQRQGEIRGTTFRDKSRRRKEPASSYLQSFLNRNFRLLKCRNRAKERSMISRLNHRTRKAFSIGGDEEKEREGKSDGILSRREKNESLVNARTDTVSKIVVHVHSLVQSTFAPEHFKGRVKFAP</sequence>
<protein>
    <submittedName>
        <fullName evidence="2">Uncharacterized protein</fullName>
    </submittedName>
</protein>